<comment type="caution">
    <text evidence="2">The sequence shown here is derived from an EMBL/GenBank/DDBJ whole genome shotgun (WGS) entry which is preliminary data.</text>
</comment>
<dbReference type="CDD" id="cd06553">
    <property type="entry name" value="ASCH_Ef3133_like"/>
    <property type="match status" value="1"/>
</dbReference>
<dbReference type="PANTHER" id="PTHR39203:SF1">
    <property type="entry name" value="CYTOPLASMIC PROTEIN"/>
    <property type="match status" value="1"/>
</dbReference>
<dbReference type="PIRSF" id="PIRSF021320">
    <property type="entry name" value="DUF984"/>
    <property type="match status" value="1"/>
</dbReference>
<proteinExistence type="predicted"/>
<dbReference type="PANTHER" id="PTHR39203">
    <property type="entry name" value="CYTOPLASMIC PROTEIN-RELATED"/>
    <property type="match status" value="1"/>
</dbReference>
<evidence type="ECO:0000313" key="2">
    <source>
        <dbReference type="EMBL" id="KOA86802.1"/>
    </source>
</evidence>
<gene>
    <name evidence="2" type="ORF">ADU74_07985</name>
</gene>
<accession>A0A9Q1UY92</accession>
<organism evidence="2 3">
    <name type="scientific">Clostridium botulinum</name>
    <dbReference type="NCBI Taxonomy" id="1491"/>
    <lineage>
        <taxon>Bacteria</taxon>
        <taxon>Bacillati</taxon>
        <taxon>Bacillota</taxon>
        <taxon>Clostridia</taxon>
        <taxon>Eubacteriales</taxon>
        <taxon>Clostridiaceae</taxon>
        <taxon>Clostridium</taxon>
    </lineage>
</organism>
<dbReference type="SMART" id="SM01022">
    <property type="entry name" value="ASCH"/>
    <property type="match status" value="1"/>
</dbReference>
<dbReference type="AlphaFoldDB" id="A0A9Q1UY92"/>
<dbReference type="RefSeq" id="WP_013725530.1">
    <property type="nucleotide sequence ID" value="NZ_LGVP01000074.1"/>
</dbReference>
<dbReference type="Proteomes" id="UP000037540">
    <property type="component" value="Unassembled WGS sequence"/>
</dbReference>
<reference evidence="2 3" key="1">
    <citation type="submission" date="2015-07" db="EMBL/GenBank/DDBJ databases">
        <title>Draft genome sequences of 17 French Clostridium botulinum group III.</title>
        <authorList>
            <person name="Woudstra C."/>
            <person name="Le Marechal C."/>
            <person name="Souillard R."/>
            <person name="Bayon-Auboyer M.-H."/>
            <person name="Dessouter D."/>
            <person name="Fach P."/>
        </authorList>
    </citation>
    <scope>NUCLEOTIDE SEQUENCE [LARGE SCALE GENOMIC DNA]</scope>
    <source>
        <strain evidence="2 3">12LNRI-CD</strain>
    </source>
</reference>
<dbReference type="InterPro" id="IPR009326">
    <property type="entry name" value="DUF984"/>
</dbReference>
<dbReference type="Gene3D" id="3.10.400.10">
    <property type="entry name" value="Sulfate adenylyltransferase"/>
    <property type="match status" value="1"/>
</dbReference>
<dbReference type="EMBL" id="LGVR01000044">
    <property type="protein sequence ID" value="KOA86802.1"/>
    <property type="molecule type" value="Genomic_DNA"/>
</dbReference>
<evidence type="ECO:0000313" key="3">
    <source>
        <dbReference type="Proteomes" id="UP000037540"/>
    </source>
</evidence>
<dbReference type="Pfam" id="PF04266">
    <property type="entry name" value="ASCH"/>
    <property type="match status" value="1"/>
</dbReference>
<evidence type="ECO:0000259" key="1">
    <source>
        <dbReference type="SMART" id="SM01022"/>
    </source>
</evidence>
<feature type="domain" description="ASCH" evidence="1">
    <location>
        <begin position="58"/>
        <end position="178"/>
    </location>
</feature>
<sequence length="180" mass="20678">MVGVFVLIKLNEEIAKVVEIATEKIRGEEGIYLNAEEMWIEYKKTNNNIKVKGEYEAWKFGVDTDLLADLVVRGEKTATASAHTLYEIERESLPNVGKYNIILDSKDKAICIIQTTKVYVVKFKEVSKKHAFKEGEGDKTLSYWKKCHKDFFTICMTAVGKEFSEDMKVVCEEFKVVFKI</sequence>
<protein>
    <submittedName>
        <fullName evidence="2">RNA-binding protein</fullName>
    </submittedName>
</protein>
<name>A0A9Q1UY92_CLOBO</name>
<dbReference type="InterPro" id="IPR007374">
    <property type="entry name" value="ASCH_domain"/>
</dbReference>
<dbReference type="InterPro" id="IPR015947">
    <property type="entry name" value="PUA-like_sf"/>
</dbReference>
<dbReference type="SUPFAM" id="SSF88697">
    <property type="entry name" value="PUA domain-like"/>
    <property type="match status" value="1"/>
</dbReference>